<feature type="compositionally biased region" description="Polar residues" evidence="1">
    <location>
        <begin position="207"/>
        <end position="245"/>
    </location>
</feature>
<reference evidence="2 3" key="1">
    <citation type="submission" date="2018-07" db="EMBL/GenBank/DDBJ databases">
        <title>Genome sequencing of Runella.</title>
        <authorList>
            <person name="Baek M.-G."/>
            <person name="Yi H."/>
        </authorList>
    </citation>
    <scope>NUCLEOTIDE SEQUENCE [LARGE SCALE GENOMIC DNA]</scope>
    <source>
        <strain evidence="2 3">HYN0085</strain>
    </source>
</reference>
<dbReference type="OrthoDB" id="916076at2"/>
<dbReference type="RefSeq" id="WP_114066553.1">
    <property type="nucleotide sequence ID" value="NZ_CP030850.1"/>
</dbReference>
<feature type="compositionally biased region" description="Polar residues" evidence="1">
    <location>
        <begin position="303"/>
        <end position="316"/>
    </location>
</feature>
<name>A0A344TGJ7_9BACT</name>
<evidence type="ECO:0000256" key="1">
    <source>
        <dbReference type="SAM" id="MobiDB-lite"/>
    </source>
</evidence>
<feature type="region of interest" description="Disordered" evidence="1">
    <location>
        <begin position="303"/>
        <end position="323"/>
    </location>
</feature>
<evidence type="ECO:0000313" key="3">
    <source>
        <dbReference type="Proteomes" id="UP000251993"/>
    </source>
</evidence>
<gene>
    <name evidence="2" type="ORF">DR864_08465</name>
</gene>
<evidence type="ECO:0000313" key="2">
    <source>
        <dbReference type="EMBL" id="AXE17768.1"/>
    </source>
</evidence>
<accession>A0A344TGJ7</accession>
<organism evidence="2 3">
    <name type="scientific">Runella rosea</name>
    <dbReference type="NCBI Taxonomy" id="2259595"/>
    <lineage>
        <taxon>Bacteria</taxon>
        <taxon>Pseudomonadati</taxon>
        <taxon>Bacteroidota</taxon>
        <taxon>Cytophagia</taxon>
        <taxon>Cytophagales</taxon>
        <taxon>Spirosomataceae</taxon>
        <taxon>Runella</taxon>
    </lineage>
</organism>
<feature type="compositionally biased region" description="Polar residues" evidence="1">
    <location>
        <begin position="124"/>
        <end position="134"/>
    </location>
</feature>
<sequence length="530" mass="58963">MKPEKFDEAIRRKLEGIQPSFQDEDWAKFKAFKNTHAPVSFVQRFGRSMLYTAASVAAAVMVFANVYQYRQNRQLDQQVAKLKTQLGQKEEAPVRTSTRVDTVYITKYISVESNQPQPDAYAQTLPQSNENEPSNDGIAPDEAAPTSGGLKNVGKIIRQNPNERISEAFERPTNTDPEATEPKDSTPTLENGTPAKPVRNAFKEKNTNGTFSKESAGSTPRTLKSPTTVAQSGSGSNAKSAPKLEQSSIINEATEPATPVETAHNAVASQIELSPLKPNQAEELDGIQPAEIHVKRYAYTALQNKSGSSTPTNEAKTTPPPPSISLRNVRFRVGGGLNIGDKYTGYGLMTSVLLGKYWSLDVGLAKAKLTGPQYFTEDIFKAKTGRPFQTWHKADDVRPPLMPPQVFDIKTDVTLVRLPISLTYRWPIKDGFTLLFSGGTNLNLSAQQRYRFYYKERNDEFKEKEGNFSIKPAVSNDIMIATGVEKQWRSLAFQVEAYAAPYLQKPSYLTDNRNLGVRFKVLYQFGKKQI</sequence>
<keyword evidence="3" id="KW-1185">Reference proteome</keyword>
<dbReference type="EMBL" id="CP030850">
    <property type="protein sequence ID" value="AXE17768.1"/>
    <property type="molecule type" value="Genomic_DNA"/>
</dbReference>
<feature type="region of interest" description="Disordered" evidence="1">
    <location>
        <begin position="115"/>
        <end position="245"/>
    </location>
</feature>
<evidence type="ECO:0008006" key="4">
    <source>
        <dbReference type="Google" id="ProtNLM"/>
    </source>
</evidence>
<dbReference type="AlphaFoldDB" id="A0A344TGJ7"/>
<protein>
    <recommendedName>
        <fullName evidence="4">Outer membrane protein beta-barrel domain-containing protein</fullName>
    </recommendedName>
</protein>
<dbReference type="Proteomes" id="UP000251993">
    <property type="component" value="Chromosome"/>
</dbReference>
<proteinExistence type="predicted"/>
<dbReference type="KEGG" id="run:DR864_08465"/>